<dbReference type="PANTHER" id="PTHR15710:SF59">
    <property type="entry name" value="E3 UBIQUITIN-PROTEIN LIGASE SDIR1-LIKE"/>
    <property type="match status" value="1"/>
</dbReference>
<evidence type="ECO:0000256" key="5">
    <source>
        <dbReference type="ARBA" id="ARBA00022833"/>
    </source>
</evidence>
<dbReference type="Gene3D" id="3.30.40.10">
    <property type="entry name" value="Zinc/RING finger domain, C3HC4 (zinc finger)"/>
    <property type="match status" value="1"/>
</dbReference>
<evidence type="ECO:0000313" key="8">
    <source>
        <dbReference type="EMBL" id="TYJ21147.1"/>
    </source>
</evidence>
<dbReference type="Proteomes" id="UP000323597">
    <property type="component" value="Chromosome A08"/>
</dbReference>
<protein>
    <recommendedName>
        <fullName evidence="2">RING-type E3 ubiquitin transferase</fullName>
        <ecNumber evidence="2">2.3.2.27</ecNumber>
    </recommendedName>
</protein>
<dbReference type="GO" id="GO:0061630">
    <property type="term" value="F:ubiquitin protein ligase activity"/>
    <property type="evidence" value="ECO:0007669"/>
    <property type="project" value="UniProtKB-EC"/>
</dbReference>
<sequence>MASTPYQYDIIHHQTFEDNLISQSHDVAFVNIELTLDFLLLSVHHDCLADISTITNRASLRETFRFELDIMENQHLFHQSCPIPEVLPLRSLIHASIVEHDSVHNDGVLMGRALAESALEFGSSNYDMVPAKESLVKEMVKVVKVEAGDEEDCIICLEELEVGFYASQMPCSHTFHVDCIMKWLKQSHYCPICRFEMPTN</sequence>
<accession>A0A5D2Y4I9</accession>
<dbReference type="EC" id="2.3.2.27" evidence="2"/>
<dbReference type="InterPro" id="IPR001841">
    <property type="entry name" value="Znf_RING"/>
</dbReference>
<evidence type="ECO:0000256" key="6">
    <source>
        <dbReference type="PROSITE-ProRule" id="PRU00175"/>
    </source>
</evidence>
<evidence type="ECO:0000259" key="7">
    <source>
        <dbReference type="PROSITE" id="PS50089"/>
    </source>
</evidence>
<keyword evidence="4 6" id="KW-0863">Zinc-finger</keyword>
<evidence type="ECO:0000256" key="3">
    <source>
        <dbReference type="ARBA" id="ARBA00022723"/>
    </source>
</evidence>
<organism evidence="8 9">
    <name type="scientific">Gossypium mustelinum</name>
    <name type="common">Cotton</name>
    <name type="synonym">Gossypium caicoense</name>
    <dbReference type="NCBI Taxonomy" id="34275"/>
    <lineage>
        <taxon>Eukaryota</taxon>
        <taxon>Viridiplantae</taxon>
        <taxon>Streptophyta</taxon>
        <taxon>Embryophyta</taxon>
        <taxon>Tracheophyta</taxon>
        <taxon>Spermatophyta</taxon>
        <taxon>Magnoliopsida</taxon>
        <taxon>eudicotyledons</taxon>
        <taxon>Gunneridae</taxon>
        <taxon>Pentapetalae</taxon>
        <taxon>rosids</taxon>
        <taxon>malvids</taxon>
        <taxon>Malvales</taxon>
        <taxon>Malvaceae</taxon>
        <taxon>Malvoideae</taxon>
        <taxon>Gossypium</taxon>
    </lineage>
</organism>
<name>A0A5D2Y4I9_GOSMU</name>
<keyword evidence="9" id="KW-1185">Reference proteome</keyword>
<evidence type="ECO:0000256" key="2">
    <source>
        <dbReference type="ARBA" id="ARBA00012483"/>
    </source>
</evidence>
<dbReference type="InterPro" id="IPR013083">
    <property type="entry name" value="Znf_RING/FYVE/PHD"/>
</dbReference>
<reference evidence="8 9" key="1">
    <citation type="submission" date="2019-07" db="EMBL/GenBank/DDBJ databases">
        <title>WGS assembly of Gossypium mustelinum.</title>
        <authorList>
            <person name="Chen Z.J."/>
            <person name="Sreedasyam A."/>
            <person name="Ando A."/>
            <person name="Song Q."/>
            <person name="De L."/>
            <person name="Hulse-Kemp A."/>
            <person name="Ding M."/>
            <person name="Ye W."/>
            <person name="Kirkbride R."/>
            <person name="Jenkins J."/>
            <person name="Plott C."/>
            <person name="Lovell J."/>
            <person name="Lin Y.-M."/>
            <person name="Vaughn R."/>
            <person name="Liu B."/>
            <person name="Li W."/>
            <person name="Simpson S."/>
            <person name="Scheffler B."/>
            <person name="Saski C."/>
            <person name="Grover C."/>
            <person name="Hu G."/>
            <person name="Conover J."/>
            <person name="Carlson J."/>
            <person name="Shu S."/>
            <person name="Boston L."/>
            <person name="Williams M."/>
            <person name="Peterson D."/>
            <person name="Mcgee K."/>
            <person name="Jones D."/>
            <person name="Wendel J."/>
            <person name="Stelly D."/>
            <person name="Grimwood J."/>
            <person name="Schmutz J."/>
        </authorList>
    </citation>
    <scope>NUCLEOTIDE SEQUENCE [LARGE SCALE GENOMIC DNA]</scope>
    <source>
        <strain evidence="8">1408120.09</strain>
    </source>
</reference>
<comment type="catalytic activity">
    <reaction evidence="1">
        <text>S-ubiquitinyl-[E2 ubiquitin-conjugating enzyme]-L-cysteine + [acceptor protein]-L-lysine = [E2 ubiquitin-conjugating enzyme]-L-cysteine + N(6)-ubiquitinyl-[acceptor protein]-L-lysine.</text>
        <dbReference type="EC" id="2.3.2.27"/>
    </reaction>
</comment>
<keyword evidence="3" id="KW-0479">Metal-binding</keyword>
<evidence type="ECO:0000256" key="4">
    <source>
        <dbReference type="ARBA" id="ARBA00022771"/>
    </source>
</evidence>
<keyword evidence="5" id="KW-0862">Zinc</keyword>
<dbReference type="AlphaFoldDB" id="A0A5D2Y4I9"/>
<dbReference type="Pfam" id="PF13639">
    <property type="entry name" value="zf-RING_2"/>
    <property type="match status" value="1"/>
</dbReference>
<dbReference type="EMBL" id="CM017643">
    <property type="protein sequence ID" value="TYJ21147.1"/>
    <property type="molecule type" value="Genomic_DNA"/>
</dbReference>
<feature type="domain" description="RING-type" evidence="7">
    <location>
        <begin position="153"/>
        <end position="194"/>
    </location>
</feature>
<dbReference type="GO" id="GO:0016567">
    <property type="term" value="P:protein ubiquitination"/>
    <property type="evidence" value="ECO:0007669"/>
    <property type="project" value="TreeGrafter"/>
</dbReference>
<dbReference type="SMART" id="SM00184">
    <property type="entry name" value="RING"/>
    <property type="match status" value="1"/>
</dbReference>
<evidence type="ECO:0000256" key="1">
    <source>
        <dbReference type="ARBA" id="ARBA00000900"/>
    </source>
</evidence>
<dbReference type="PROSITE" id="PS50089">
    <property type="entry name" value="ZF_RING_2"/>
    <property type="match status" value="1"/>
</dbReference>
<evidence type="ECO:0000313" key="9">
    <source>
        <dbReference type="Proteomes" id="UP000323597"/>
    </source>
</evidence>
<dbReference type="GO" id="GO:0005737">
    <property type="term" value="C:cytoplasm"/>
    <property type="evidence" value="ECO:0007669"/>
    <property type="project" value="TreeGrafter"/>
</dbReference>
<dbReference type="SUPFAM" id="SSF57850">
    <property type="entry name" value="RING/U-box"/>
    <property type="match status" value="1"/>
</dbReference>
<gene>
    <name evidence="8" type="ORF">E1A91_A08G045000v1</name>
</gene>
<dbReference type="GO" id="GO:0008270">
    <property type="term" value="F:zinc ion binding"/>
    <property type="evidence" value="ECO:0007669"/>
    <property type="project" value="UniProtKB-KW"/>
</dbReference>
<proteinExistence type="predicted"/>
<dbReference type="PANTHER" id="PTHR15710">
    <property type="entry name" value="E3 UBIQUITIN-PROTEIN LIGASE PRAJA"/>
    <property type="match status" value="1"/>
</dbReference>